<dbReference type="Pfam" id="PF06089">
    <property type="entry name" value="Asparaginase_II"/>
    <property type="match status" value="1"/>
</dbReference>
<organism evidence="1 2">
    <name type="scientific">Paenibacillus validus</name>
    <dbReference type="NCBI Taxonomy" id="44253"/>
    <lineage>
        <taxon>Bacteria</taxon>
        <taxon>Bacillati</taxon>
        <taxon>Bacillota</taxon>
        <taxon>Bacilli</taxon>
        <taxon>Bacillales</taxon>
        <taxon>Paenibacillaceae</taxon>
        <taxon>Paenibacillus</taxon>
    </lineage>
</organism>
<evidence type="ECO:0000313" key="1">
    <source>
        <dbReference type="EMBL" id="MUG73134.1"/>
    </source>
</evidence>
<dbReference type="Proteomes" id="UP000450917">
    <property type="component" value="Unassembled WGS sequence"/>
</dbReference>
<proteinExistence type="predicted"/>
<dbReference type="PANTHER" id="PTHR42110:SF1">
    <property type="entry name" value="L-ASPARAGINASE, PUTATIVE (AFU_ORTHOLOGUE AFUA_3G11890)-RELATED"/>
    <property type="match status" value="1"/>
</dbReference>
<reference evidence="1 2" key="1">
    <citation type="submission" date="2019-11" db="EMBL/GenBank/DDBJ databases">
        <title>Draft genome sequences of five Paenibacillus species of dairy origin.</title>
        <authorList>
            <person name="Olajide A.M."/>
            <person name="Chen S."/>
            <person name="Lapointe G."/>
        </authorList>
    </citation>
    <scope>NUCLEOTIDE SEQUENCE [LARGE SCALE GENOMIC DNA]</scope>
    <source>
        <strain evidence="1 2">2CS3</strain>
    </source>
</reference>
<name>A0A7X3CVJ4_9BACL</name>
<protein>
    <submittedName>
        <fullName evidence="1">Asparaginase</fullName>
    </submittedName>
</protein>
<dbReference type="AlphaFoldDB" id="A0A7X3CVJ4"/>
<dbReference type="InterPro" id="IPR010349">
    <property type="entry name" value="Asparaginase_II"/>
</dbReference>
<comment type="caution">
    <text evidence="1">The sequence shown here is derived from an EMBL/GenBank/DDBJ whole genome shotgun (WGS) entry which is preliminary data.</text>
</comment>
<dbReference type="PANTHER" id="PTHR42110">
    <property type="entry name" value="L-ASPARAGINASE, PUTATIVE (AFU_ORTHOLOGUE AFUA_3G11890)-RELATED"/>
    <property type="match status" value="1"/>
</dbReference>
<keyword evidence="2" id="KW-1185">Reference proteome</keyword>
<accession>A0A7X3CVJ4</accession>
<dbReference type="RefSeq" id="WP_054798755.1">
    <property type="nucleotide sequence ID" value="NZ_JARTHJ010000305.1"/>
</dbReference>
<sequence length="344" mass="37049">MSTSDAELLVAVTRGPVTESVHRGHIAVSDSQGRLLAYVGNPHFYTFARSTAKLLQAIPLLEAGGAERLSLTDAETAITCASHNGEPEHTQAAMSLLGKAGLGVSALDCGPQEPLLRREADRLKYEHVAAAPIHNNCSGKHAGMLALASLMQVSTHQYTHPDHPVQHKMLQTVSDMCGIPAERIELGVDGCGVPVFALPLAALAYGYARLGRPDDLAPKRAEACRRIIAAIRRSPFYLAGTDRYDTRLAELTAGRIIGKMGAEGLYAATVPELGIGIAIKVDDGAERALYPVATEALLQLGLLSEEEAERLAPFHRPDVVNRRHETVGRIQPVFRLIRTQEHTC</sequence>
<gene>
    <name evidence="1" type="ORF">GNP93_21105</name>
</gene>
<evidence type="ECO:0000313" key="2">
    <source>
        <dbReference type="Proteomes" id="UP000450917"/>
    </source>
</evidence>
<dbReference type="EMBL" id="WNZX01000021">
    <property type="protein sequence ID" value="MUG73134.1"/>
    <property type="molecule type" value="Genomic_DNA"/>
</dbReference>